<organism evidence="1 2">
    <name type="scientific">Thelephora ganbajun</name>
    <name type="common">Ganba fungus</name>
    <dbReference type="NCBI Taxonomy" id="370292"/>
    <lineage>
        <taxon>Eukaryota</taxon>
        <taxon>Fungi</taxon>
        <taxon>Dikarya</taxon>
        <taxon>Basidiomycota</taxon>
        <taxon>Agaricomycotina</taxon>
        <taxon>Agaricomycetes</taxon>
        <taxon>Thelephorales</taxon>
        <taxon>Thelephoraceae</taxon>
        <taxon>Thelephora</taxon>
    </lineage>
</organism>
<dbReference type="EMBL" id="MU118243">
    <property type="protein sequence ID" value="KAF9643318.1"/>
    <property type="molecule type" value="Genomic_DNA"/>
</dbReference>
<gene>
    <name evidence="1" type="ORF">BDM02DRAFT_3191837</name>
</gene>
<reference evidence="1" key="2">
    <citation type="journal article" date="2020" name="Nat. Commun.">
        <title>Large-scale genome sequencing of mycorrhizal fungi provides insights into the early evolution of symbiotic traits.</title>
        <authorList>
            <person name="Miyauchi S."/>
            <person name="Kiss E."/>
            <person name="Kuo A."/>
            <person name="Drula E."/>
            <person name="Kohler A."/>
            <person name="Sanchez-Garcia M."/>
            <person name="Morin E."/>
            <person name="Andreopoulos B."/>
            <person name="Barry K.W."/>
            <person name="Bonito G."/>
            <person name="Buee M."/>
            <person name="Carver A."/>
            <person name="Chen C."/>
            <person name="Cichocki N."/>
            <person name="Clum A."/>
            <person name="Culley D."/>
            <person name="Crous P.W."/>
            <person name="Fauchery L."/>
            <person name="Girlanda M."/>
            <person name="Hayes R.D."/>
            <person name="Keri Z."/>
            <person name="LaButti K."/>
            <person name="Lipzen A."/>
            <person name="Lombard V."/>
            <person name="Magnuson J."/>
            <person name="Maillard F."/>
            <person name="Murat C."/>
            <person name="Nolan M."/>
            <person name="Ohm R.A."/>
            <person name="Pangilinan J."/>
            <person name="Pereira M.F."/>
            <person name="Perotto S."/>
            <person name="Peter M."/>
            <person name="Pfister S."/>
            <person name="Riley R."/>
            <person name="Sitrit Y."/>
            <person name="Stielow J.B."/>
            <person name="Szollosi G."/>
            <person name="Zifcakova L."/>
            <person name="Stursova M."/>
            <person name="Spatafora J.W."/>
            <person name="Tedersoo L."/>
            <person name="Vaario L.M."/>
            <person name="Yamada A."/>
            <person name="Yan M."/>
            <person name="Wang P."/>
            <person name="Xu J."/>
            <person name="Bruns T."/>
            <person name="Baldrian P."/>
            <person name="Vilgalys R."/>
            <person name="Dunand C."/>
            <person name="Henrissat B."/>
            <person name="Grigoriev I.V."/>
            <person name="Hibbett D."/>
            <person name="Nagy L.G."/>
            <person name="Martin F.M."/>
        </authorList>
    </citation>
    <scope>NUCLEOTIDE SEQUENCE</scope>
    <source>
        <strain evidence="1">P2</strain>
    </source>
</reference>
<protein>
    <submittedName>
        <fullName evidence="1">Uncharacterized protein</fullName>
    </submittedName>
</protein>
<comment type="caution">
    <text evidence="1">The sequence shown here is derived from an EMBL/GenBank/DDBJ whole genome shotgun (WGS) entry which is preliminary data.</text>
</comment>
<accession>A0ACB6Z173</accession>
<sequence>MPRVIVTPLQVSRDSAEDNDIETAKTIPLLLPSSLDFESRKRICLQQDSLIKLRHACKIRHKLLMNHHTQVAGQGQQANTHSHVVLNGVKNHITRFVEHYHIAYQALLWLDPTRKWQETFLELKDSDNRGPGKESDKEGTSDGSYFCSWIWLPNPQAPDATSGEVGEEGILEDDVNEVLCVEWTTSFARLERWTEEVELLQEEMWWVVMFLEWKLTDWLVKVDA</sequence>
<name>A0ACB6Z173_THEGA</name>
<evidence type="ECO:0000313" key="2">
    <source>
        <dbReference type="Proteomes" id="UP000886501"/>
    </source>
</evidence>
<proteinExistence type="predicted"/>
<reference evidence="1" key="1">
    <citation type="submission" date="2019-10" db="EMBL/GenBank/DDBJ databases">
        <authorList>
            <consortium name="DOE Joint Genome Institute"/>
            <person name="Kuo A."/>
            <person name="Miyauchi S."/>
            <person name="Kiss E."/>
            <person name="Drula E."/>
            <person name="Kohler A."/>
            <person name="Sanchez-Garcia M."/>
            <person name="Andreopoulos B."/>
            <person name="Barry K.W."/>
            <person name="Bonito G."/>
            <person name="Buee M."/>
            <person name="Carver A."/>
            <person name="Chen C."/>
            <person name="Cichocki N."/>
            <person name="Clum A."/>
            <person name="Culley D."/>
            <person name="Crous P.W."/>
            <person name="Fauchery L."/>
            <person name="Girlanda M."/>
            <person name="Hayes R."/>
            <person name="Keri Z."/>
            <person name="Labutti K."/>
            <person name="Lipzen A."/>
            <person name="Lombard V."/>
            <person name="Magnuson J."/>
            <person name="Maillard F."/>
            <person name="Morin E."/>
            <person name="Murat C."/>
            <person name="Nolan M."/>
            <person name="Ohm R."/>
            <person name="Pangilinan J."/>
            <person name="Pereira M."/>
            <person name="Perotto S."/>
            <person name="Peter M."/>
            <person name="Riley R."/>
            <person name="Sitrit Y."/>
            <person name="Stielow B."/>
            <person name="Szollosi G."/>
            <person name="Zifcakova L."/>
            <person name="Stursova M."/>
            <person name="Spatafora J.W."/>
            <person name="Tedersoo L."/>
            <person name="Vaario L.-M."/>
            <person name="Yamada A."/>
            <person name="Yan M."/>
            <person name="Wang P."/>
            <person name="Xu J."/>
            <person name="Bruns T."/>
            <person name="Baldrian P."/>
            <person name="Vilgalys R."/>
            <person name="Henrissat B."/>
            <person name="Grigoriev I.V."/>
            <person name="Hibbett D."/>
            <person name="Nagy L.G."/>
            <person name="Martin F.M."/>
        </authorList>
    </citation>
    <scope>NUCLEOTIDE SEQUENCE</scope>
    <source>
        <strain evidence="1">P2</strain>
    </source>
</reference>
<dbReference type="Proteomes" id="UP000886501">
    <property type="component" value="Unassembled WGS sequence"/>
</dbReference>
<keyword evidence="2" id="KW-1185">Reference proteome</keyword>
<evidence type="ECO:0000313" key="1">
    <source>
        <dbReference type="EMBL" id="KAF9643318.1"/>
    </source>
</evidence>